<dbReference type="PANTHER" id="PTHR47151:SF2">
    <property type="entry name" value="AMINO ACID BINDING PROTEIN"/>
    <property type="match status" value="1"/>
</dbReference>
<keyword evidence="2 3" id="KW-0732">Signal</keyword>
<dbReference type="SUPFAM" id="SSF53822">
    <property type="entry name" value="Periplasmic binding protein-like I"/>
    <property type="match status" value="1"/>
</dbReference>
<comment type="similarity">
    <text evidence="1">Belongs to the leucine-binding protein family.</text>
</comment>
<dbReference type="RefSeq" id="WP_038485180.1">
    <property type="nucleotide sequence ID" value="NZ_CP009962.1"/>
</dbReference>
<feature type="signal peptide" evidence="3">
    <location>
        <begin position="1"/>
        <end position="22"/>
    </location>
</feature>
<organism evidence="5 6">
    <name type="scientific">Collimonas arenae</name>
    <dbReference type="NCBI Taxonomy" id="279058"/>
    <lineage>
        <taxon>Bacteria</taxon>
        <taxon>Pseudomonadati</taxon>
        <taxon>Pseudomonadota</taxon>
        <taxon>Betaproteobacteria</taxon>
        <taxon>Burkholderiales</taxon>
        <taxon>Oxalobacteraceae</taxon>
        <taxon>Collimonas</taxon>
    </lineage>
</organism>
<feature type="domain" description="Leucine-binding protein" evidence="4">
    <location>
        <begin position="26"/>
        <end position="366"/>
    </location>
</feature>
<protein>
    <submittedName>
        <fullName evidence="5">Leucine-, isoleucine-, valine-, threonine-, and alanine-binding protein</fullName>
    </submittedName>
</protein>
<name>A0A0A1FAE7_9BURK</name>
<dbReference type="CDD" id="cd06342">
    <property type="entry name" value="PBP1_ABC_LIVBP-like"/>
    <property type="match status" value="1"/>
</dbReference>
<evidence type="ECO:0000313" key="6">
    <source>
        <dbReference type="Proteomes" id="UP000030302"/>
    </source>
</evidence>
<gene>
    <name evidence="5" type="ORF">LT85_0642</name>
</gene>
<dbReference type="HOGENOM" id="CLU_027128_6_0_4"/>
<dbReference type="OrthoDB" id="9783240at2"/>
<reference evidence="6" key="1">
    <citation type="journal article" date="2014" name="Soil Biol. Biochem.">
        <title>Structure and function of bacterial communities in ageing soils: Insights from the Mendocino ecological staircase.</title>
        <authorList>
            <person name="Uroz S."/>
            <person name="Tech J.J."/>
            <person name="Sawaya N.A."/>
            <person name="Frey-Klett P."/>
            <person name="Leveau J.H.J."/>
        </authorList>
    </citation>
    <scope>NUCLEOTIDE SEQUENCE [LARGE SCALE GENOMIC DNA]</scope>
    <source>
        <strain evidence="6">Cal35</strain>
    </source>
</reference>
<evidence type="ECO:0000256" key="3">
    <source>
        <dbReference type="SAM" id="SignalP"/>
    </source>
</evidence>
<evidence type="ECO:0000259" key="4">
    <source>
        <dbReference type="Pfam" id="PF13458"/>
    </source>
</evidence>
<dbReference type="KEGG" id="care:LT85_0642"/>
<dbReference type="PANTHER" id="PTHR47151">
    <property type="entry name" value="LEU/ILE/VAL-BINDING ABC TRANSPORTER SUBUNIT"/>
    <property type="match status" value="1"/>
</dbReference>
<feature type="chain" id="PRO_5001974099" evidence="3">
    <location>
        <begin position="23"/>
        <end position="374"/>
    </location>
</feature>
<evidence type="ECO:0000313" key="5">
    <source>
        <dbReference type="EMBL" id="AIY39802.1"/>
    </source>
</evidence>
<dbReference type="InterPro" id="IPR028082">
    <property type="entry name" value="Peripla_BP_I"/>
</dbReference>
<dbReference type="STRING" id="279058.LT85_0642"/>
<dbReference type="AlphaFoldDB" id="A0A0A1FAE7"/>
<sequence>MSFTIKAICLACSLVISAASSAQEVVKIGLSSPLTGAQAPAGKDNESGARMAVEQLNKSKFTVAGKVLSFQLLTEDDQGDPKAGVAVAQKLVDSKVKAVLGPYNSGVAIPASKVYNDAGVVMATVGTNPRITQQGYEQVFRLDPNDNQLGGNMAVYAARQLKLKKVAVIDDRTAYGQGVADAFLKAAKASQIDIVSREFTNDKASEFSAILTSIKGKQVDAIFYGGYFAQAAAMKRQMKQLGLDVILMGGDAICNAETGKLGGEAVNDKLYCVQGGTVLGDRAAEKAFLGDFQKTYGKAPLTYAPYFYDGMLMIAEAMKKAGSTEPAKFGPVLAAMKYTGVVGEYEFDASHDLKNAPVTIYQFKGGEPVAVPAH</sequence>
<dbReference type="Gene3D" id="3.40.50.2300">
    <property type="match status" value="2"/>
</dbReference>
<dbReference type="Pfam" id="PF13458">
    <property type="entry name" value="Peripla_BP_6"/>
    <property type="match status" value="1"/>
</dbReference>
<dbReference type="Proteomes" id="UP000030302">
    <property type="component" value="Chromosome"/>
</dbReference>
<dbReference type="EMBL" id="CP009962">
    <property type="protein sequence ID" value="AIY39802.1"/>
    <property type="molecule type" value="Genomic_DNA"/>
</dbReference>
<evidence type="ECO:0000256" key="2">
    <source>
        <dbReference type="ARBA" id="ARBA00022729"/>
    </source>
</evidence>
<dbReference type="InterPro" id="IPR028081">
    <property type="entry name" value="Leu-bd"/>
</dbReference>
<proteinExistence type="inferred from homology"/>
<keyword evidence="6" id="KW-1185">Reference proteome</keyword>
<evidence type="ECO:0000256" key="1">
    <source>
        <dbReference type="ARBA" id="ARBA00010062"/>
    </source>
</evidence>
<accession>A0A0A1FAE7</accession>